<sequence>MEGCGVHQCGFSH</sequence>
<accession>A0A0A8Y8E1</accession>
<protein>
    <submittedName>
        <fullName evidence="1">Uncharacterized protein</fullName>
    </submittedName>
</protein>
<reference evidence="1" key="2">
    <citation type="journal article" date="2015" name="Data Brief">
        <title>Shoot transcriptome of the giant reed, Arundo donax.</title>
        <authorList>
            <person name="Barrero R.A."/>
            <person name="Guerrero F.D."/>
            <person name="Moolhuijzen P."/>
            <person name="Goolsby J.A."/>
            <person name="Tidwell J."/>
            <person name="Bellgard S.E."/>
            <person name="Bellgard M.I."/>
        </authorList>
    </citation>
    <scope>NUCLEOTIDE SEQUENCE</scope>
    <source>
        <tissue evidence="1">Shoot tissue taken approximately 20 cm above the soil surface</tissue>
    </source>
</reference>
<dbReference type="EMBL" id="GBRH01276395">
    <property type="protein sequence ID" value="JAD21500.1"/>
    <property type="molecule type" value="Transcribed_RNA"/>
</dbReference>
<evidence type="ECO:0000313" key="1">
    <source>
        <dbReference type="EMBL" id="JAD21500.1"/>
    </source>
</evidence>
<organism evidence="1">
    <name type="scientific">Arundo donax</name>
    <name type="common">Giant reed</name>
    <name type="synonym">Donax arundinaceus</name>
    <dbReference type="NCBI Taxonomy" id="35708"/>
    <lineage>
        <taxon>Eukaryota</taxon>
        <taxon>Viridiplantae</taxon>
        <taxon>Streptophyta</taxon>
        <taxon>Embryophyta</taxon>
        <taxon>Tracheophyta</taxon>
        <taxon>Spermatophyta</taxon>
        <taxon>Magnoliopsida</taxon>
        <taxon>Liliopsida</taxon>
        <taxon>Poales</taxon>
        <taxon>Poaceae</taxon>
        <taxon>PACMAD clade</taxon>
        <taxon>Arundinoideae</taxon>
        <taxon>Arundineae</taxon>
        <taxon>Arundo</taxon>
    </lineage>
</organism>
<proteinExistence type="predicted"/>
<reference evidence="1" key="1">
    <citation type="submission" date="2014-09" db="EMBL/GenBank/DDBJ databases">
        <authorList>
            <person name="Magalhaes I.L.F."/>
            <person name="Oliveira U."/>
            <person name="Santos F.R."/>
            <person name="Vidigal T.H.D.A."/>
            <person name="Brescovit A.D."/>
            <person name="Santos A.J."/>
        </authorList>
    </citation>
    <scope>NUCLEOTIDE SEQUENCE</scope>
    <source>
        <tissue evidence="1">Shoot tissue taken approximately 20 cm above the soil surface</tissue>
    </source>
</reference>
<name>A0A0A8Y8E1_ARUDO</name>